<feature type="region of interest" description="Disordered" evidence="1">
    <location>
        <begin position="103"/>
        <end position="210"/>
    </location>
</feature>
<organism evidence="2 3">
    <name type="scientific">Monilinia fructigena</name>
    <dbReference type="NCBI Taxonomy" id="38457"/>
    <lineage>
        <taxon>Eukaryota</taxon>
        <taxon>Fungi</taxon>
        <taxon>Dikarya</taxon>
        <taxon>Ascomycota</taxon>
        <taxon>Pezizomycotina</taxon>
        <taxon>Leotiomycetes</taxon>
        <taxon>Helotiales</taxon>
        <taxon>Sclerotiniaceae</taxon>
        <taxon>Monilinia</taxon>
    </lineage>
</organism>
<proteinExistence type="predicted"/>
<keyword evidence="3" id="KW-1185">Reference proteome</keyword>
<evidence type="ECO:0000313" key="2">
    <source>
        <dbReference type="EMBL" id="RAL58803.1"/>
    </source>
</evidence>
<name>A0A395IHH6_9HELO</name>
<feature type="compositionally biased region" description="Low complexity" evidence="1">
    <location>
        <begin position="185"/>
        <end position="199"/>
    </location>
</feature>
<gene>
    <name evidence="2" type="ORF">DID88_009113</name>
</gene>
<dbReference type="EMBL" id="QKRW01000068">
    <property type="protein sequence ID" value="RAL58803.1"/>
    <property type="molecule type" value="Genomic_DNA"/>
</dbReference>
<reference evidence="2 3" key="1">
    <citation type="submission" date="2018-06" db="EMBL/GenBank/DDBJ databases">
        <title>Genome Sequence of the Brown Rot Fungal Pathogen Monilinia fructigena.</title>
        <authorList>
            <person name="Landi L."/>
            <person name="De Miccolis Angelini R.M."/>
            <person name="Pollastro S."/>
            <person name="Abate D."/>
            <person name="Faretra F."/>
            <person name="Romanazzi G."/>
        </authorList>
    </citation>
    <scope>NUCLEOTIDE SEQUENCE [LARGE SCALE GENOMIC DNA]</scope>
    <source>
        <strain evidence="2 3">Mfrg269</strain>
    </source>
</reference>
<protein>
    <submittedName>
        <fullName evidence="2">Uncharacterized protein</fullName>
    </submittedName>
</protein>
<feature type="compositionally biased region" description="Polar residues" evidence="1">
    <location>
        <begin position="135"/>
        <end position="161"/>
    </location>
</feature>
<accession>A0A395IHH6</accession>
<feature type="region of interest" description="Disordered" evidence="1">
    <location>
        <begin position="27"/>
        <end position="89"/>
    </location>
</feature>
<feature type="compositionally biased region" description="Low complexity" evidence="1">
    <location>
        <begin position="61"/>
        <end position="80"/>
    </location>
</feature>
<evidence type="ECO:0000313" key="3">
    <source>
        <dbReference type="Proteomes" id="UP000249056"/>
    </source>
</evidence>
<sequence>MRERVKAKVAGLKEKLLAIKEKRAVEKTAKANEKAGVVTAPAPAVEAATATGHGNSNRSRATPAAPVAATPAPAPAAAPTKQEKKRMTLDQVRKRLLCFHSHFSKEEEDDSEPNVEPRIAENSTRGSQGPREAGSRSSNSNGTTIPNININDQPITTTTQDPVIATGLPNPEHHGTDPGGQGDNTSSGTSIGRSGRQTTVEAGDEALAPQ</sequence>
<dbReference type="AlphaFoldDB" id="A0A395IHH6"/>
<comment type="caution">
    <text evidence="2">The sequence shown here is derived from an EMBL/GenBank/DDBJ whole genome shotgun (WGS) entry which is preliminary data.</text>
</comment>
<dbReference type="OrthoDB" id="4771937at2759"/>
<evidence type="ECO:0000256" key="1">
    <source>
        <dbReference type="SAM" id="MobiDB-lite"/>
    </source>
</evidence>
<feature type="compositionally biased region" description="Low complexity" evidence="1">
    <location>
        <begin position="35"/>
        <end position="52"/>
    </location>
</feature>
<dbReference type="Proteomes" id="UP000249056">
    <property type="component" value="Unassembled WGS sequence"/>
</dbReference>